<protein>
    <submittedName>
        <fullName evidence="1">Uncharacterized protein</fullName>
    </submittedName>
</protein>
<comment type="caution">
    <text evidence="1">The sequence shown here is derived from an EMBL/GenBank/DDBJ whole genome shotgun (WGS) entry which is preliminary data.</text>
</comment>
<name>A0AA46BLN0_9MICO</name>
<dbReference type="Proteomes" id="UP000254118">
    <property type="component" value="Unassembled WGS sequence"/>
</dbReference>
<sequence>MMVGQLSVVELARKISSCVENDLIARLGGSRVLLRKVALRPVDGLRTWRTPLPQLLAAGGDPSRWQSALADQVVQIPGVAAARPAGRGLDVELELIGQQDHAALLPTQDGGLRLWLGSGSCLQIEAAQRGGVREEVFVAALSGCASAVGDCVERVVTPAQGVRVRYEEKTHQVRCALVQIDGQLLREEDVDALGSAVVAWALLLAAPARAVELYSTELLARKAGNAAFVVAHARLRAALTVRSGDEYCRGVVSGGDRRRIEQLSVLLISWPFVLEQAVATYSPRLVARHLLAVGELVQEARWLPVPVARSVLSVVDDGVAALGVALPHRV</sequence>
<dbReference type="AlphaFoldDB" id="A0AA46BLN0"/>
<accession>A0AA46BLN0</accession>
<evidence type="ECO:0000313" key="1">
    <source>
        <dbReference type="EMBL" id="STD04756.1"/>
    </source>
</evidence>
<gene>
    <name evidence="1" type="ORF">NCTC7915_00300</name>
</gene>
<proteinExistence type="predicted"/>
<evidence type="ECO:0000313" key="2">
    <source>
        <dbReference type="Proteomes" id="UP000254118"/>
    </source>
</evidence>
<organism evidence="1 2">
    <name type="scientific">Dermatophilus congolensis</name>
    <dbReference type="NCBI Taxonomy" id="1863"/>
    <lineage>
        <taxon>Bacteria</taxon>
        <taxon>Bacillati</taxon>
        <taxon>Actinomycetota</taxon>
        <taxon>Actinomycetes</taxon>
        <taxon>Micrococcales</taxon>
        <taxon>Dermatophilaceae</taxon>
        <taxon>Dermatophilus</taxon>
    </lineage>
</organism>
<dbReference type="EMBL" id="UFYA01000001">
    <property type="protein sequence ID" value="STD04756.1"/>
    <property type="molecule type" value="Genomic_DNA"/>
</dbReference>
<reference evidence="1 2" key="1">
    <citation type="submission" date="2018-06" db="EMBL/GenBank/DDBJ databases">
        <authorList>
            <consortium name="Pathogen Informatics"/>
            <person name="Doyle S."/>
        </authorList>
    </citation>
    <scope>NUCLEOTIDE SEQUENCE [LARGE SCALE GENOMIC DNA]</scope>
    <source>
        <strain evidence="1 2">NCTC7915</strain>
    </source>
</reference>